<accession>A0A821U1J9</accession>
<dbReference type="Proteomes" id="UP000663838">
    <property type="component" value="Unassembled WGS sequence"/>
</dbReference>
<dbReference type="InterPro" id="IPR036318">
    <property type="entry name" value="FAD-bd_PCMH-like_sf"/>
</dbReference>
<dbReference type="Pfam" id="PF01565">
    <property type="entry name" value="FAD_binding_4"/>
    <property type="match status" value="1"/>
</dbReference>
<proteinExistence type="inferred from homology"/>
<evidence type="ECO:0000256" key="4">
    <source>
        <dbReference type="ARBA" id="ARBA00022827"/>
    </source>
</evidence>
<dbReference type="PROSITE" id="PS51387">
    <property type="entry name" value="FAD_PCMH"/>
    <property type="match status" value="1"/>
</dbReference>
<dbReference type="GO" id="GO:0016491">
    <property type="term" value="F:oxidoreductase activity"/>
    <property type="evidence" value="ECO:0007669"/>
    <property type="project" value="UniProtKB-KW"/>
</dbReference>
<evidence type="ECO:0000313" key="8">
    <source>
        <dbReference type="EMBL" id="CAF4882580.1"/>
    </source>
</evidence>
<dbReference type="Gene3D" id="3.30.465.10">
    <property type="match status" value="1"/>
</dbReference>
<evidence type="ECO:0000259" key="6">
    <source>
        <dbReference type="PROSITE" id="PS51387"/>
    </source>
</evidence>
<dbReference type="InterPro" id="IPR050416">
    <property type="entry name" value="FAD-linked_Oxidoreductase"/>
</dbReference>
<gene>
    <name evidence="7" type="ORF">KIK155_LOCUS18909</name>
    <name evidence="8" type="ORF">TOA249_LOCUS29373</name>
</gene>
<dbReference type="EMBL" id="CAJOBS010004503">
    <property type="protein sequence ID" value="CAF4882580.1"/>
    <property type="molecule type" value="Genomic_DNA"/>
</dbReference>
<keyword evidence="3" id="KW-0285">Flavoprotein</keyword>
<evidence type="ECO:0000313" key="7">
    <source>
        <dbReference type="EMBL" id="CAF3560337.1"/>
    </source>
</evidence>
<comment type="caution">
    <text evidence="8">The sequence shown here is derived from an EMBL/GenBank/DDBJ whole genome shotgun (WGS) entry which is preliminary data.</text>
</comment>
<dbReference type="InterPro" id="IPR016166">
    <property type="entry name" value="FAD-bd_PCMH"/>
</dbReference>
<dbReference type="GO" id="GO:0071949">
    <property type="term" value="F:FAD binding"/>
    <property type="evidence" value="ECO:0007669"/>
    <property type="project" value="InterPro"/>
</dbReference>
<organism evidence="8 9">
    <name type="scientific">Rotaria socialis</name>
    <dbReference type="NCBI Taxonomy" id="392032"/>
    <lineage>
        <taxon>Eukaryota</taxon>
        <taxon>Metazoa</taxon>
        <taxon>Spiralia</taxon>
        <taxon>Gnathifera</taxon>
        <taxon>Rotifera</taxon>
        <taxon>Eurotatoria</taxon>
        <taxon>Bdelloidea</taxon>
        <taxon>Philodinida</taxon>
        <taxon>Philodinidae</taxon>
        <taxon>Rotaria</taxon>
    </lineage>
</organism>
<keyword evidence="5" id="KW-0560">Oxidoreductase</keyword>
<dbReference type="PANTHER" id="PTHR42973">
    <property type="entry name" value="BINDING OXIDOREDUCTASE, PUTATIVE (AFU_ORTHOLOGUE AFUA_1G17690)-RELATED"/>
    <property type="match status" value="1"/>
</dbReference>
<evidence type="ECO:0000256" key="5">
    <source>
        <dbReference type="ARBA" id="ARBA00023002"/>
    </source>
</evidence>
<dbReference type="EMBL" id="CAJNYV010003325">
    <property type="protein sequence ID" value="CAF3560337.1"/>
    <property type="molecule type" value="Genomic_DNA"/>
</dbReference>
<dbReference type="AlphaFoldDB" id="A0A821U1J9"/>
<dbReference type="InterPro" id="IPR006094">
    <property type="entry name" value="Oxid_FAD_bind_N"/>
</dbReference>
<comment type="similarity">
    <text evidence="2">Belongs to the oxygen-dependent FAD-linked oxidoreductase family.</text>
</comment>
<comment type="cofactor">
    <cofactor evidence="1">
        <name>FAD</name>
        <dbReference type="ChEBI" id="CHEBI:57692"/>
    </cofactor>
</comment>
<reference evidence="8" key="1">
    <citation type="submission" date="2021-02" db="EMBL/GenBank/DDBJ databases">
        <authorList>
            <person name="Nowell W R."/>
        </authorList>
    </citation>
    <scope>NUCLEOTIDE SEQUENCE</scope>
</reference>
<keyword evidence="4" id="KW-0274">FAD</keyword>
<feature type="domain" description="FAD-binding PCMH-type" evidence="6">
    <location>
        <begin position="61"/>
        <end position="232"/>
    </location>
</feature>
<evidence type="ECO:0000256" key="2">
    <source>
        <dbReference type="ARBA" id="ARBA00005466"/>
    </source>
</evidence>
<name>A0A821U1J9_9BILA</name>
<evidence type="ECO:0000256" key="1">
    <source>
        <dbReference type="ARBA" id="ARBA00001974"/>
    </source>
</evidence>
<dbReference type="SUPFAM" id="SSF56176">
    <property type="entry name" value="FAD-binding/transporter-associated domain-like"/>
    <property type="match status" value="1"/>
</dbReference>
<evidence type="ECO:0000256" key="3">
    <source>
        <dbReference type="ARBA" id="ARBA00022630"/>
    </source>
</evidence>
<protein>
    <recommendedName>
        <fullName evidence="6">FAD-binding PCMH-type domain-containing protein</fullName>
    </recommendedName>
</protein>
<dbReference type="Proteomes" id="UP000663865">
    <property type="component" value="Unassembled WGS sequence"/>
</dbReference>
<dbReference type="PANTHER" id="PTHR42973:SF39">
    <property type="entry name" value="FAD-BINDING PCMH-TYPE DOMAIN-CONTAINING PROTEIN"/>
    <property type="match status" value="1"/>
</dbReference>
<dbReference type="InterPro" id="IPR016169">
    <property type="entry name" value="FAD-bd_PCMH_sub2"/>
</dbReference>
<evidence type="ECO:0000313" key="9">
    <source>
        <dbReference type="Proteomes" id="UP000663838"/>
    </source>
</evidence>
<sequence>MIDSYIRLYITIIFLSIRFVINTQSDPLSTLESTIISHGGQVLRVTDPQYKAATTLHNRAIQTWPDLILRPTTYNDVSLALSTDSSIRIPIRIMGGRHSHGGYCSHQGTVLDSALLKGLTIDWTAGIVIMQAGVLWQDVYRVLNGSEYVVMGGICPTVGVVGFTFGGGNNAMYSPSYGRATDNVLNFKVALYNGSIVTASSNTNVDLYWALRGGGGGNFGYVLEMTQKLHRINGTLKKIKEVYRTLRKGSVDFQNAPNVFKASKKG</sequence>